<keyword evidence="1" id="KW-1133">Transmembrane helix</keyword>
<feature type="transmembrane region" description="Helical" evidence="1">
    <location>
        <begin position="58"/>
        <end position="79"/>
    </location>
</feature>
<proteinExistence type="predicted"/>
<accession>A0A8J3L1V2</accession>
<organism evidence="2 3">
    <name type="scientific">Catellatospora coxensis</name>
    <dbReference type="NCBI Taxonomy" id="310354"/>
    <lineage>
        <taxon>Bacteria</taxon>
        <taxon>Bacillati</taxon>
        <taxon>Actinomycetota</taxon>
        <taxon>Actinomycetes</taxon>
        <taxon>Micromonosporales</taxon>
        <taxon>Micromonosporaceae</taxon>
        <taxon>Catellatospora</taxon>
    </lineage>
</organism>
<dbReference type="AlphaFoldDB" id="A0A8J3L1V2"/>
<evidence type="ECO:0000313" key="2">
    <source>
        <dbReference type="EMBL" id="GIG10462.1"/>
    </source>
</evidence>
<keyword evidence="1" id="KW-0472">Membrane</keyword>
<protein>
    <submittedName>
        <fullName evidence="2">Uncharacterized protein</fullName>
    </submittedName>
</protein>
<dbReference type="RefSeq" id="WP_203698418.1">
    <property type="nucleotide sequence ID" value="NZ_BAAALC010000078.1"/>
</dbReference>
<keyword evidence="1" id="KW-0812">Transmembrane</keyword>
<comment type="caution">
    <text evidence="2">The sequence shown here is derived from an EMBL/GenBank/DDBJ whole genome shotgun (WGS) entry which is preliminary data.</text>
</comment>
<reference evidence="2 3" key="1">
    <citation type="submission" date="2021-01" db="EMBL/GenBank/DDBJ databases">
        <title>Whole genome shotgun sequence of Catellatospora coxensis NBRC 107359.</title>
        <authorList>
            <person name="Komaki H."/>
            <person name="Tamura T."/>
        </authorList>
    </citation>
    <scope>NUCLEOTIDE SEQUENCE [LARGE SCALE GENOMIC DNA]</scope>
    <source>
        <strain evidence="2 3">NBRC 107359</strain>
    </source>
</reference>
<evidence type="ECO:0000313" key="3">
    <source>
        <dbReference type="Proteomes" id="UP000630887"/>
    </source>
</evidence>
<keyword evidence="3" id="KW-1185">Reference proteome</keyword>
<gene>
    <name evidence="2" type="ORF">Cco03nite_71620</name>
</gene>
<evidence type="ECO:0000256" key="1">
    <source>
        <dbReference type="SAM" id="Phobius"/>
    </source>
</evidence>
<feature type="transmembrane region" description="Helical" evidence="1">
    <location>
        <begin position="25"/>
        <end position="42"/>
    </location>
</feature>
<sequence>MLRSPSLPPLDGSPARALDPMSPGTVPWLGLAMLAIGGWLLWRARRPANPSRVEERRGGAVFAVLGAVIGVAGLIGLWLD</sequence>
<dbReference type="Proteomes" id="UP000630887">
    <property type="component" value="Unassembled WGS sequence"/>
</dbReference>
<name>A0A8J3L1V2_9ACTN</name>
<dbReference type="EMBL" id="BONI01000089">
    <property type="protein sequence ID" value="GIG10462.1"/>
    <property type="molecule type" value="Genomic_DNA"/>
</dbReference>